<dbReference type="AlphaFoldDB" id="A0A5D4TI95"/>
<evidence type="ECO:0000256" key="1">
    <source>
        <dbReference type="SAM" id="MobiDB-lite"/>
    </source>
</evidence>
<protein>
    <recommendedName>
        <fullName evidence="2">Tail spike domain-containing protein</fullName>
    </recommendedName>
</protein>
<organism evidence="3 4">
    <name type="scientific">Sutcliffiella horikoshii</name>
    <dbReference type="NCBI Taxonomy" id="79883"/>
    <lineage>
        <taxon>Bacteria</taxon>
        <taxon>Bacillati</taxon>
        <taxon>Bacillota</taxon>
        <taxon>Bacilli</taxon>
        <taxon>Bacillales</taxon>
        <taxon>Bacillaceae</taxon>
        <taxon>Sutcliffiella</taxon>
    </lineage>
</organism>
<dbReference type="NCBIfam" id="TIGR01665">
    <property type="entry name" value="put_anti_recept"/>
    <property type="match status" value="1"/>
</dbReference>
<evidence type="ECO:0000313" key="4">
    <source>
        <dbReference type="Proteomes" id="UP000324517"/>
    </source>
</evidence>
<gene>
    <name evidence="3" type="ORF">FZC75_02185</name>
</gene>
<evidence type="ECO:0000313" key="3">
    <source>
        <dbReference type="EMBL" id="TYS74528.1"/>
    </source>
</evidence>
<proteinExistence type="predicted"/>
<feature type="compositionally biased region" description="Gly residues" evidence="1">
    <location>
        <begin position="418"/>
        <end position="427"/>
    </location>
</feature>
<feature type="region of interest" description="Disordered" evidence="1">
    <location>
        <begin position="418"/>
        <end position="458"/>
    </location>
</feature>
<comment type="caution">
    <text evidence="3">The sequence shown here is derived from an EMBL/GenBank/DDBJ whole genome shotgun (WGS) entry which is preliminary data.</text>
</comment>
<feature type="compositionally biased region" description="Gly residues" evidence="1">
    <location>
        <begin position="439"/>
        <end position="451"/>
    </location>
</feature>
<dbReference type="RefSeq" id="WP_148978279.1">
    <property type="nucleotide sequence ID" value="NZ_JBNILM010000001.1"/>
</dbReference>
<dbReference type="Pfam" id="PF06605">
    <property type="entry name" value="Prophage_tail"/>
    <property type="match status" value="1"/>
</dbReference>
<sequence>MIEIKNRQLQTVAILENAYQVGYEKTFNDIWTAKFTLPLSDPKNEECQPFNFVEIKDGEDYIGLFRIIPKHTKKSETTEEVTYTLWHVITTLMDDVLFRYHQTTNWTTRQNIEYILSQQSTVHWVLGDCEFTRYFHYSYENENGLAGPLFSIPKPFDQEYEWTYDTTVYPFVLNLVEPSNVPECEIREAHNQIGIEKEEPNEIVNRIYPLGYGEGVNQLGIEEVNGGVPYVEDAASIAKYGVISYVWIDRKFQDAVTLKANAEGLLKKWANPSPMYRINAGDVSYFTHEDIHKLKCGRIVRVHDSDLGTFDQRIMRESKSDIKESPFNVDLDVGSLTDDIATLQQDLDRKMQINEAYSQGATNLLSYSYNDNADDENPAEIVFFLPNEMVNINELTLWFETDYFRGYSRGIEGGGGVVKSTSSGGGQTTSAGGQQTTSSGGGQTTSSGGGTNTTSGQANGYEVTIIPYLTDGSIPDGSNHIHGFTIDTADFDHWHTINVPPHTHSVSDHTHSISDHTHTVSDHEHDIELEPHTHPLQHGIFQLDTLPSNVEIRVDGNLVSFSGTSTDGLNLIPHLAKDGYGKVTRGKHVISLTPNERGRINAQVNTQFFIQSRGQYAV</sequence>
<accession>A0A5D4TI95</accession>
<dbReference type="OrthoDB" id="1696092at2"/>
<dbReference type="InterPro" id="IPR010572">
    <property type="entry name" value="Tail_dom"/>
</dbReference>
<evidence type="ECO:0000259" key="2">
    <source>
        <dbReference type="Pfam" id="PF06605"/>
    </source>
</evidence>
<feature type="compositionally biased region" description="Low complexity" evidence="1">
    <location>
        <begin position="428"/>
        <end position="438"/>
    </location>
</feature>
<reference evidence="3 4" key="1">
    <citation type="submission" date="2019-08" db="EMBL/GenBank/DDBJ databases">
        <title>Bacillus genomes from the desert of Cuatro Cienegas, Coahuila.</title>
        <authorList>
            <person name="Olmedo-Alvarez G."/>
        </authorList>
    </citation>
    <scope>NUCLEOTIDE SEQUENCE [LARGE SCALE GENOMIC DNA]</scope>
    <source>
        <strain evidence="3 4">CH98b_3T</strain>
    </source>
</reference>
<dbReference type="Proteomes" id="UP000324517">
    <property type="component" value="Unassembled WGS sequence"/>
</dbReference>
<name>A0A5D4TI95_9BACI</name>
<dbReference type="EMBL" id="VTET01000001">
    <property type="protein sequence ID" value="TYS74528.1"/>
    <property type="molecule type" value="Genomic_DNA"/>
</dbReference>
<dbReference type="InterPro" id="IPR007119">
    <property type="entry name" value="Phage_tail_spike_N"/>
</dbReference>
<feature type="domain" description="Tail spike" evidence="2">
    <location>
        <begin position="90"/>
        <end position="345"/>
    </location>
</feature>